<dbReference type="InterPro" id="IPR004520">
    <property type="entry name" value="GTPase_MnmE"/>
</dbReference>
<keyword evidence="3 6" id="KW-0547">Nucleotide-binding</keyword>
<organism evidence="9 10">
    <name type="scientific">Fastidiosipila sanguinis</name>
    <dbReference type="NCBI Taxonomy" id="236753"/>
    <lineage>
        <taxon>Bacteria</taxon>
        <taxon>Bacillati</taxon>
        <taxon>Bacillota</taxon>
        <taxon>Clostridia</taxon>
        <taxon>Eubacteriales</taxon>
        <taxon>Oscillospiraceae</taxon>
        <taxon>Fastidiosipila</taxon>
    </lineage>
</organism>
<dbReference type="InterPro" id="IPR006073">
    <property type="entry name" value="GTP-bd"/>
</dbReference>
<dbReference type="InterPro" id="IPR027417">
    <property type="entry name" value="P-loop_NTPase"/>
</dbReference>
<protein>
    <recommendedName>
        <fullName evidence="6">tRNA modification GTPase MnmE</fullName>
        <ecNumber evidence="6">3.6.-.-</ecNumber>
    </recommendedName>
</protein>
<keyword evidence="6" id="KW-0963">Cytoplasm</keyword>
<dbReference type="GO" id="GO:0030488">
    <property type="term" value="P:tRNA methylation"/>
    <property type="evidence" value="ECO:0007669"/>
    <property type="project" value="TreeGrafter"/>
</dbReference>
<dbReference type="NCBIfam" id="TIGR00231">
    <property type="entry name" value="small_GTP"/>
    <property type="match status" value="1"/>
</dbReference>
<comment type="caution">
    <text evidence="6">Lacks conserved residue(s) required for the propagation of feature annotation.</text>
</comment>
<comment type="subunit">
    <text evidence="6">Homodimer. Heterotetramer of two MnmE and two MnmG subunits.</text>
</comment>
<sequence>MLDEIIAAFATPVGSSGLQVLRVAGPGSAELVDKIFNFGPLPDFNKKRAIRSERRIAKLKGYQAAFGYLHDINDINKPLDQVVITKFVKGKSYTGEEQVEISLHGGAALRKETLDLVLRAGARLAEAGEFTKWAFINGKMDLSQAEAVMGIIEADTYRQHQAALRHLQGETAEKLQGVKERVYELLSALEVDIEYPEYEDFALQEELINSNIDFVLETLDKVVKSNKKGEVLREGLQLVLVGEPNVGKSSILNALSGEDRAIVTDIAGTTRDSIELKIDLGGIPLTLYDTAGIRETEDPIERLGVERSKELLNKADLLFLVLTPKIKSELEEEIDKFLRLSAGDRDYYIVLNKLDISGDHYSNLDSWEYLKKLKEEDKHFKGYLSVSASTGEAIEDLKDLVINYYENLSGSGANDLVLTSKRQQHLIESAFEVFKTIDQDRSILPNDILAAALRQGLELLSEITGENVSENMLDDIFSRFCIGK</sequence>
<feature type="binding site" evidence="6">
    <location>
        <position position="266"/>
    </location>
    <ligand>
        <name>K(+)</name>
        <dbReference type="ChEBI" id="CHEBI:29103"/>
    </ligand>
</feature>
<dbReference type="InterPro" id="IPR018948">
    <property type="entry name" value="GTP-bd_TrmE_N"/>
</dbReference>
<dbReference type="InterPro" id="IPR027266">
    <property type="entry name" value="TrmE/GcvT-like"/>
</dbReference>
<keyword evidence="6" id="KW-0479">Metal-binding</keyword>
<dbReference type="EMBL" id="CP027226">
    <property type="protein sequence ID" value="AVM42616.1"/>
    <property type="molecule type" value="Genomic_DNA"/>
</dbReference>
<feature type="binding site" evidence="6">
    <location>
        <position position="269"/>
    </location>
    <ligand>
        <name>K(+)</name>
        <dbReference type="ChEBI" id="CHEBI:29103"/>
    </ligand>
</feature>
<dbReference type="CDD" id="cd04164">
    <property type="entry name" value="trmE"/>
    <property type="match status" value="1"/>
</dbReference>
<name>A0A2S0KNL0_9FIRM</name>
<dbReference type="GO" id="GO:0003924">
    <property type="term" value="F:GTPase activity"/>
    <property type="evidence" value="ECO:0007669"/>
    <property type="project" value="UniProtKB-UniRule"/>
</dbReference>
<keyword evidence="6" id="KW-0460">Magnesium</keyword>
<evidence type="ECO:0000256" key="1">
    <source>
        <dbReference type="ARBA" id="ARBA00011043"/>
    </source>
</evidence>
<evidence type="ECO:0000259" key="8">
    <source>
        <dbReference type="PROSITE" id="PS51709"/>
    </source>
</evidence>
<keyword evidence="2 6" id="KW-0819">tRNA processing</keyword>
<feature type="binding site" evidence="6">
    <location>
        <position position="100"/>
    </location>
    <ligand>
        <name>(6S)-5-formyl-5,6,7,8-tetrahydrofolate</name>
        <dbReference type="ChEBI" id="CHEBI:57457"/>
    </ligand>
</feature>
<comment type="cofactor">
    <cofactor evidence="6">
        <name>K(+)</name>
        <dbReference type="ChEBI" id="CHEBI:29103"/>
    </cofactor>
    <text evidence="6">Binds 1 potassium ion per subunit.</text>
</comment>
<evidence type="ECO:0000256" key="3">
    <source>
        <dbReference type="ARBA" id="ARBA00022741"/>
    </source>
</evidence>
<feature type="binding site" evidence="6">
    <location>
        <position position="249"/>
    </location>
    <ligand>
        <name>Mg(2+)</name>
        <dbReference type="ChEBI" id="CHEBI:18420"/>
    </ligand>
</feature>
<dbReference type="AlphaFoldDB" id="A0A2S0KNL0"/>
<dbReference type="Gene3D" id="1.20.120.430">
    <property type="entry name" value="tRNA modification GTPase MnmE domain 2"/>
    <property type="match status" value="1"/>
</dbReference>
<comment type="subcellular location">
    <subcellularLocation>
        <location evidence="6">Cytoplasm</location>
    </subcellularLocation>
</comment>
<evidence type="ECO:0000256" key="2">
    <source>
        <dbReference type="ARBA" id="ARBA00022694"/>
    </source>
</evidence>
<dbReference type="EC" id="3.6.-.-" evidence="6"/>
<proteinExistence type="inferred from homology"/>
<comment type="similarity">
    <text evidence="1 6 7">Belongs to the TRAFAC class TrmE-Era-EngA-EngB-Septin-like GTPase superfamily. TrmE GTPase family.</text>
</comment>
<feature type="domain" description="TrmE-type G" evidence="8">
    <location>
        <begin position="235"/>
        <end position="406"/>
    </location>
</feature>
<feature type="binding site" evidence="6">
    <location>
        <begin position="245"/>
        <end position="250"/>
    </location>
    <ligand>
        <name>GTP</name>
        <dbReference type="ChEBI" id="CHEBI:37565"/>
    </ligand>
</feature>
<dbReference type="PANTHER" id="PTHR42714:SF2">
    <property type="entry name" value="TRNA MODIFICATION GTPASE GTPBP3, MITOCHONDRIAL"/>
    <property type="match status" value="1"/>
</dbReference>
<keyword evidence="6" id="KW-0378">Hydrolase</keyword>
<dbReference type="RefSeq" id="WP_106012570.1">
    <property type="nucleotide sequence ID" value="NZ_CP027226.1"/>
</dbReference>
<dbReference type="OrthoDB" id="9805918at2"/>
<feature type="binding site" evidence="6">
    <location>
        <position position="270"/>
    </location>
    <ligand>
        <name>Mg(2+)</name>
        <dbReference type="ChEBI" id="CHEBI:18420"/>
    </ligand>
</feature>
<gene>
    <name evidence="6 9" type="primary">trmE</name>
    <name evidence="6" type="synonym">mnmE</name>
    <name evidence="9" type="ORF">C5Q98_05045</name>
</gene>
<dbReference type="Pfam" id="PF10396">
    <property type="entry name" value="TrmE_N"/>
    <property type="match status" value="1"/>
</dbReference>
<keyword evidence="5 6" id="KW-0342">GTP-binding</keyword>
<feature type="binding site" evidence="6">
    <location>
        <begin position="264"/>
        <end position="270"/>
    </location>
    <ligand>
        <name>GTP</name>
        <dbReference type="ChEBI" id="CHEBI:37565"/>
    </ligand>
</feature>
<dbReference type="InterPro" id="IPR027368">
    <property type="entry name" value="MnmE_dom2"/>
</dbReference>
<feature type="binding site" evidence="6">
    <location>
        <position position="264"/>
    </location>
    <ligand>
        <name>K(+)</name>
        <dbReference type="ChEBI" id="CHEBI:29103"/>
    </ligand>
</feature>
<dbReference type="Pfam" id="PF01926">
    <property type="entry name" value="MMR_HSR1"/>
    <property type="match status" value="1"/>
</dbReference>
<dbReference type="Proteomes" id="UP000237947">
    <property type="component" value="Chromosome"/>
</dbReference>
<dbReference type="GO" id="GO:0046872">
    <property type="term" value="F:metal ion binding"/>
    <property type="evidence" value="ECO:0007669"/>
    <property type="project" value="UniProtKB-KW"/>
</dbReference>
<dbReference type="GO" id="GO:0002098">
    <property type="term" value="P:tRNA wobble uridine modification"/>
    <property type="evidence" value="ECO:0007669"/>
    <property type="project" value="TreeGrafter"/>
</dbReference>
<dbReference type="GO" id="GO:0005525">
    <property type="term" value="F:GTP binding"/>
    <property type="evidence" value="ECO:0007669"/>
    <property type="project" value="UniProtKB-UniRule"/>
</dbReference>
<evidence type="ECO:0000256" key="5">
    <source>
        <dbReference type="ARBA" id="ARBA00023134"/>
    </source>
</evidence>
<dbReference type="Pfam" id="PF12631">
    <property type="entry name" value="MnmE_helical"/>
    <property type="match status" value="1"/>
</dbReference>
<reference evidence="10" key="1">
    <citation type="submission" date="2018-02" db="EMBL/GenBank/DDBJ databases">
        <authorList>
            <person name="Holder M.E."/>
            <person name="Ajami N.J."/>
            <person name="Petrosino J.F."/>
        </authorList>
    </citation>
    <scope>NUCLEOTIDE SEQUENCE [LARGE SCALE GENOMIC DNA]</scope>
    <source>
        <strain evidence="10">CCUG 47711</strain>
    </source>
</reference>
<keyword evidence="4 6" id="KW-0630">Potassium</keyword>
<evidence type="ECO:0000256" key="4">
    <source>
        <dbReference type="ARBA" id="ARBA00022958"/>
    </source>
</evidence>
<dbReference type="KEGG" id="fsa:C5Q98_05045"/>
<keyword evidence="10" id="KW-1185">Reference proteome</keyword>
<dbReference type="HAMAP" id="MF_00379">
    <property type="entry name" value="GTPase_MnmE"/>
    <property type="match status" value="1"/>
</dbReference>
<comment type="function">
    <text evidence="6">Exhibits a very high intrinsic GTPase hydrolysis rate. Involved in the addition of a carboxymethylaminomethyl (cmnm) group at the wobble position (U34) of certain tRNAs, forming tRNA-cmnm(5)s(2)U34.</text>
</comment>
<evidence type="ECO:0000256" key="6">
    <source>
        <dbReference type="HAMAP-Rule" id="MF_00379"/>
    </source>
</evidence>
<dbReference type="SUPFAM" id="SSF52540">
    <property type="entry name" value="P-loop containing nucleoside triphosphate hydrolases"/>
    <property type="match status" value="1"/>
</dbReference>
<dbReference type="Gene3D" id="3.40.50.300">
    <property type="entry name" value="P-loop containing nucleotide triphosphate hydrolases"/>
    <property type="match status" value="1"/>
</dbReference>
<dbReference type="PRINTS" id="PR00449">
    <property type="entry name" value="RASTRNSFRMNG"/>
</dbReference>
<accession>A0A2S0KNL0</accession>
<evidence type="ECO:0000256" key="7">
    <source>
        <dbReference type="RuleBase" id="RU003313"/>
    </source>
</evidence>
<feature type="binding site" evidence="6">
    <location>
        <position position="139"/>
    </location>
    <ligand>
        <name>(6S)-5-formyl-5,6,7,8-tetrahydrofolate</name>
        <dbReference type="ChEBI" id="CHEBI:57457"/>
    </ligand>
</feature>
<feature type="binding site" evidence="6">
    <location>
        <begin position="289"/>
        <end position="292"/>
    </location>
    <ligand>
        <name>GTP</name>
        <dbReference type="ChEBI" id="CHEBI:37565"/>
    </ligand>
</feature>
<dbReference type="InterPro" id="IPR005225">
    <property type="entry name" value="Small_GTP-bd"/>
</dbReference>
<evidence type="ECO:0000313" key="9">
    <source>
        <dbReference type="EMBL" id="AVM42616.1"/>
    </source>
</evidence>
<dbReference type="PROSITE" id="PS51709">
    <property type="entry name" value="G_TRME"/>
    <property type="match status" value="1"/>
</dbReference>
<dbReference type="NCBIfam" id="TIGR00450">
    <property type="entry name" value="mnmE_trmE_thdF"/>
    <property type="match status" value="1"/>
</dbReference>
<dbReference type="PANTHER" id="PTHR42714">
    <property type="entry name" value="TRNA MODIFICATION GTPASE GTPBP3"/>
    <property type="match status" value="1"/>
</dbReference>
<feature type="binding site" evidence="6">
    <location>
        <position position="22"/>
    </location>
    <ligand>
        <name>(6S)-5-formyl-5,6,7,8-tetrahydrofolate</name>
        <dbReference type="ChEBI" id="CHEBI:57457"/>
    </ligand>
</feature>
<feature type="binding site" evidence="6">
    <location>
        <position position="484"/>
    </location>
    <ligand>
        <name>(6S)-5-formyl-5,6,7,8-tetrahydrofolate</name>
        <dbReference type="ChEBI" id="CHEBI:57457"/>
    </ligand>
</feature>
<evidence type="ECO:0000313" key="10">
    <source>
        <dbReference type="Proteomes" id="UP000237947"/>
    </source>
</evidence>
<dbReference type="GO" id="GO:0005829">
    <property type="term" value="C:cytosol"/>
    <property type="evidence" value="ECO:0007669"/>
    <property type="project" value="TreeGrafter"/>
</dbReference>
<dbReference type="InterPro" id="IPR025867">
    <property type="entry name" value="MnmE_helical"/>
</dbReference>
<feature type="binding site" evidence="6">
    <location>
        <position position="245"/>
    </location>
    <ligand>
        <name>K(+)</name>
        <dbReference type="ChEBI" id="CHEBI:29103"/>
    </ligand>
</feature>
<dbReference type="CDD" id="cd14858">
    <property type="entry name" value="TrmE_N"/>
    <property type="match status" value="1"/>
</dbReference>
<dbReference type="InterPro" id="IPR031168">
    <property type="entry name" value="G_TrmE"/>
</dbReference>
<dbReference type="Gene3D" id="3.30.1360.120">
    <property type="entry name" value="Probable tRNA modification gtpase trme, domain 1"/>
    <property type="match status" value="1"/>
</dbReference>